<organism evidence="1 2">
    <name type="scientific">Rubroshorea leprosula</name>
    <dbReference type="NCBI Taxonomy" id="152421"/>
    <lineage>
        <taxon>Eukaryota</taxon>
        <taxon>Viridiplantae</taxon>
        <taxon>Streptophyta</taxon>
        <taxon>Embryophyta</taxon>
        <taxon>Tracheophyta</taxon>
        <taxon>Spermatophyta</taxon>
        <taxon>Magnoliopsida</taxon>
        <taxon>eudicotyledons</taxon>
        <taxon>Gunneridae</taxon>
        <taxon>Pentapetalae</taxon>
        <taxon>rosids</taxon>
        <taxon>malvids</taxon>
        <taxon>Malvales</taxon>
        <taxon>Dipterocarpaceae</taxon>
        <taxon>Rubroshorea</taxon>
    </lineage>
</organism>
<comment type="caution">
    <text evidence="1">The sequence shown here is derived from an EMBL/GenBank/DDBJ whole genome shotgun (WGS) entry which is preliminary data.</text>
</comment>
<evidence type="ECO:0000313" key="1">
    <source>
        <dbReference type="EMBL" id="GKV13432.1"/>
    </source>
</evidence>
<accession>A0AAV5JQ79</accession>
<dbReference type="Proteomes" id="UP001054252">
    <property type="component" value="Unassembled WGS sequence"/>
</dbReference>
<proteinExistence type="predicted"/>
<evidence type="ECO:0000313" key="2">
    <source>
        <dbReference type="Proteomes" id="UP001054252"/>
    </source>
</evidence>
<keyword evidence="2" id="KW-1185">Reference proteome</keyword>
<protein>
    <submittedName>
        <fullName evidence="1">Uncharacterized protein</fullName>
    </submittedName>
</protein>
<reference evidence="1 2" key="1">
    <citation type="journal article" date="2021" name="Commun. Biol.">
        <title>The genome of Shorea leprosula (Dipterocarpaceae) highlights the ecological relevance of drought in aseasonal tropical rainforests.</title>
        <authorList>
            <person name="Ng K.K.S."/>
            <person name="Kobayashi M.J."/>
            <person name="Fawcett J.A."/>
            <person name="Hatakeyama M."/>
            <person name="Paape T."/>
            <person name="Ng C.H."/>
            <person name="Ang C.C."/>
            <person name="Tnah L.H."/>
            <person name="Lee C.T."/>
            <person name="Nishiyama T."/>
            <person name="Sese J."/>
            <person name="O'Brien M.J."/>
            <person name="Copetti D."/>
            <person name="Mohd Noor M.I."/>
            <person name="Ong R.C."/>
            <person name="Putra M."/>
            <person name="Sireger I.Z."/>
            <person name="Indrioko S."/>
            <person name="Kosugi Y."/>
            <person name="Izuno A."/>
            <person name="Isagi Y."/>
            <person name="Lee S.L."/>
            <person name="Shimizu K.K."/>
        </authorList>
    </citation>
    <scope>NUCLEOTIDE SEQUENCE [LARGE SCALE GENOMIC DNA]</scope>
    <source>
        <strain evidence="1">214</strain>
    </source>
</reference>
<gene>
    <name evidence="1" type="ORF">SLEP1_g24437</name>
</gene>
<dbReference type="AlphaFoldDB" id="A0AAV5JQ79"/>
<sequence length="52" mass="5761">MSERKSGEFCELTIFLSRPVLPNSCPCVFDRPVTLALGLGFLSCAIKVSKLW</sequence>
<dbReference type="EMBL" id="BPVZ01000038">
    <property type="protein sequence ID" value="GKV13432.1"/>
    <property type="molecule type" value="Genomic_DNA"/>
</dbReference>
<name>A0AAV5JQ79_9ROSI</name>